<evidence type="ECO:0000256" key="7">
    <source>
        <dbReference type="ARBA" id="ARBA00023136"/>
    </source>
</evidence>
<comment type="similarity">
    <text evidence="2">Belongs to the TamA family.</text>
</comment>
<keyword evidence="8" id="KW-0998">Cell outer membrane</keyword>
<protein>
    <recommendedName>
        <fullName evidence="3">Translocation and assembly module subunit TamA</fullName>
    </recommendedName>
    <alternativeName>
        <fullName evidence="9">Autotransporter assembly factor TamA</fullName>
    </alternativeName>
</protein>
<dbReference type="GO" id="GO:0009279">
    <property type="term" value="C:cell outer membrane"/>
    <property type="evidence" value="ECO:0007669"/>
    <property type="project" value="UniProtKB-SubCell"/>
</dbReference>
<name>A0A9E9M105_9BURK</name>
<evidence type="ECO:0000256" key="10">
    <source>
        <dbReference type="ARBA" id="ARBA00093548"/>
    </source>
</evidence>
<dbReference type="EMBL" id="CP098242">
    <property type="protein sequence ID" value="WAW11182.1"/>
    <property type="molecule type" value="Genomic_DNA"/>
</dbReference>
<dbReference type="PROSITE" id="PS51779">
    <property type="entry name" value="POTRA"/>
    <property type="match status" value="1"/>
</dbReference>
<dbReference type="InterPro" id="IPR034746">
    <property type="entry name" value="POTRA"/>
</dbReference>
<dbReference type="Gene3D" id="3.10.20.310">
    <property type="entry name" value="membrane protein fhac"/>
    <property type="match status" value="3"/>
</dbReference>
<evidence type="ECO:0000256" key="8">
    <source>
        <dbReference type="ARBA" id="ARBA00023237"/>
    </source>
</evidence>
<dbReference type="PANTHER" id="PTHR12815">
    <property type="entry name" value="SORTING AND ASSEMBLY MACHINERY SAMM50 PROTEIN FAMILY MEMBER"/>
    <property type="match status" value="1"/>
</dbReference>
<reference evidence="12" key="1">
    <citation type="journal article" date="2022" name="Front. Microbiol.">
        <title>New perspectives on an old grouping: The genomic and phenotypic variability of Oxalobacter formigenes and the implications for calcium oxalate stone prevention.</title>
        <authorList>
            <person name="Chmiel J.A."/>
            <person name="Carr C."/>
            <person name="Stuivenberg G.A."/>
            <person name="Venema R."/>
            <person name="Chanyi R.M."/>
            <person name="Al K.F."/>
            <person name="Giguere D."/>
            <person name="Say H."/>
            <person name="Akouris P.P."/>
            <person name="Dominguez Romero S.A."/>
            <person name="Kwong A."/>
            <person name="Tai V."/>
            <person name="Koval S.F."/>
            <person name="Razvi H."/>
            <person name="Bjazevic J."/>
            <person name="Burton J.P."/>
        </authorList>
    </citation>
    <scope>NUCLEOTIDE SEQUENCE</scope>
    <source>
        <strain evidence="12">WoOx3</strain>
    </source>
</reference>
<keyword evidence="13" id="KW-1185">Reference proteome</keyword>
<comment type="subunit">
    <text evidence="10">Interacts with TamB to form the translocation and assembly module (TAM).</text>
</comment>
<feature type="domain" description="POTRA" evidence="11">
    <location>
        <begin position="223"/>
        <end position="296"/>
    </location>
</feature>
<dbReference type="InterPro" id="IPR010827">
    <property type="entry name" value="BamA/TamA_POTRA"/>
</dbReference>
<dbReference type="Proteomes" id="UP001156215">
    <property type="component" value="Chromosome"/>
</dbReference>
<dbReference type="InterPro" id="IPR039910">
    <property type="entry name" value="D15-like"/>
</dbReference>
<dbReference type="InterPro" id="IPR000184">
    <property type="entry name" value="Bac_surfAg_D15"/>
</dbReference>
<dbReference type="PANTHER" id="PTHR12815:SF47">
    <property type="entry name" value="TRANSLOCATION AND ASSEMBLY MODULE SUBUNIT TAMA"/>
    <property type="match status" value="1"/>
</dbReference>
<dbReference type="InterPro" id="IPR035243">
    <property type="entry name" value="TamA_POTRA_Dom_1"/>
</dbReference>
<evidence type="ECO:0000256" key="4">
    <source>
        <dbReference type="ARBA" id="ARBA00022452"/>
    </source>
</evidence>
<keyword evidence="4" id="KW-1134">Transmembrane beta strand</keyword>
<dbReference type="AlphaFoldDB" id="A0A9E9M105"/>
<gene>
    <name evidence="12" type="ORF">NB640_06010</name>
</gene>
<dbReference type="RefSeq" id="WP_269310292.1">
    <property type="nucleotide sequence ID" value="NZ_CP098242.1"/>
</dbReference>
<dbReference type="Gene3D" id="2.40.160.50">
    <property type="entry name" value="membrane protein fhac: a member of the omp85/tpsb transporter family"/>
    <property type="match status" value="1"/>
</dbReference>
<evidence type="ECO:0000313" key="12">
    <source>
        <dbReference type="EMBL" id="WAW11182.1"/>
    </source>
</evidence>
<dbReference type="KEGG" id="ovb:NB640_06010"/>
<evidence type="ECO:0000256" key="9">
    <source>
        <dbReference type="ARBA" id="ARBA00033063"/>
    </source>
</evidence>
<evidence type="ECO:0000256" key="6">
    <source>
        <dbReference type="ARBA" id="ARBA00022729"/>
    </source>
</evidence>
<sequence>MAKKRASAQKSHEGLLRVRGFHILFRLWQVFFAAFLFSCLAPVYAEVSAYGVMIDAPDNIQQILEENLSLVRWRGNDKVDRAQLRRLYRQTPDEIKKLLETEGYFSPVIDTKMEPAGESFQIHIAVDPGEPVRVSEVNIIFDGAIILQEASQKPQMSDLKKRWVLHEGMRFRQADWEAAKAALLRQVMRVRYPRARITDSQAVVDPEARTAVLRVEIDSGTPVRFGEIKIIGLSRYSEDIIMRERPVKPGAVYREKALVNWQTHLQDTGYFRFVEVTADVDSGLDEVPVTVSVVENKKRHAAIGVGYSTDTGNRFSLSYDDLKFFGQEWNLKSGVVLETRKQTGHAEIYFPKTEGGFTNSIGGKYERSDIQGEDTRLISLFGKTSWGTPRLEQFVMLEYLNENTRVNGSDDKESEALPLTYGVIKRELNNRLNPTRGYAVQAQIGAAVEPVLTDRSFLRPYLKAAYIHPVGEKGSLLLRTEMGAVLSSSREGIPSTVMFRTGGDQSVRGYAFESLGVKEGRATVGGRYLAVGSVEYQYYFYGNWGAAVFVDAGNAADNLNDLDPAFGYGIGARWRSPAGPLGIDVAYGEETQEFRVHFSFGFTF</sequence>
<keyword evidence="7" id="KW-0472">Membrane</keyword>
<evidence type="ECO:0000256" key="1">
    <source>
        <dbReference type="ARBA" id="ARBA00004442"/>
    </source>
</evidence>
<evidence type="ECO:0000313" key="13">
    <source>
        <dbReference type="Proteomes" id="UP001156215"/>
    </source>
</evidence>
<dbReference type="Pfam" id="PF07244">
    <property type="entry name" value="POTRA"/>
    <property type="match status" value="1"/>
</dbReference>
<comment type="subcellular location">
    <subcellularLocation>
        <location evidence="1">Cell outer membrane</location>
    </subcellularLocation>
</comment>
<dbReference type="Pfam" id="PF01103">
    <property type="entry name" value="Omp85"/>
    <property type="match status" value="1"/>
</dbReference>
<accession>A0A9E9M105</accession>
<evidence type="ECO:0000256" key="3">
    <source>
        <dbReference type="ARBA" id="ARBA00015419"/>
    </source>
</evidence>
<organism evidence="12 13">
    <name type="scientific">Oxalobacter vibrioformis</name>
    <dbReference type="NCBI Taxonomy" id="933080"/>
    <lineage>
        <taxon>Bacteria</taxon>
        <taxon>Pseudomonadati</taxon>
        <taxon>Pseudomonadota</taxon>
        <taxon>Betaproteobacteria</taxon>
        <taxon>Burkholderiales</taxon>
        <taxon>Oxalobacteraceae</taxon>
        <taxon>Oxalobacter</taxon>
    </lineage>
</organism>
<evidence type="ECO:0000259" key="11">
    <source>
        <dbReference type="PROSITE" id="PS51779"/>
    </source>
</evidence>
<keyword evidence="6" id="KW-0732">Signal</keyword>
<evidence type="ECO:0000256" key="2">
    <source>
        <dbReference type="ARBA" id="ARBA00010248"/>
    </source>
</evidence>
<keyword evidence="5" id="KW-0812">Transmembrane</keyword>
<proteinExistence type="inferred from homology"/>
<evidence type="ECO:0000256" key="5">
    <source>
        <dbReference type="ARBA" id="ARBA00022692"/>
    </source>
</evidence>
<dbReference type="Pfam" id="PF17243">
    <property type="entry name" value="POTRA_TamA_1"/>
    <property type="match status" value="1"/>
</dbReference>